<organism evidence="1 2">
    <name type="scientific">Mucilaginibacter gynuensis</name>
    <dbReference type="NCBI Taxonomy" id="1302236"/>
    <lineage>
        <taxon>Bacteria</taxon>
        <taxon>Pseudomonadati</taxon>
        <taxon>Bacteroidota</taxon>
        <taxon>Sphingobacteriia</taxon>
        <taxon>Sphingobacteriales</taxon>
        <taxon>Sphingobacteriaceae</taxon>
        <taxon>Mucilaginibacter</taxon>
    </lineage>
</organism>
<reference evidence="2" key="1">
    <citation type="journal article" date="2019" name="Int. J. Syst. Evol. Microbiol.">
        <title>The Global Catalogue of Microorganisms (GCM) 10K type strain sequencing project: providing services to taxonomists for standard genome sequencing and annotation.</title>
        <authorList>
            <consortium name="The Broad Institute Genomics Platform"/>
            <consortium name="The Broad Institute Genome Sequencing Center for Infectious Disease"/>
            <person name="Wu L."/>
            <person name="Ma J."/>
        </authorList>
    </citation>
    <scope>NUCLEOTIDE SEQUENCE [LARGE SCALE GENOMIC DNA]</scope>
    <source>
        <strain evidence="2">JCM 17705</strain>
    </source>
</reference>
<proteinExistence type="predicted"/>
<dbReference type="RefSeq" id="WP_345209248.1">
    <property type="nucleotide sequence ID" value="NZ_BAABFT010000001.1"/>
</dbReference>
<accession>A0ABP8FRF4</accession>
<evidence type="ECO:0000313" key="2">
    <source>
        <dbReference type="Proteomes" id="UP001500582"/>
    </source>
</evidence>
<name>A0ABP8FRF4_9SPHI</name>
<dbReference type="Proteomes" id="UP001500582">
    <property type="component" value="Unassembled WGS sequence"/>
</dbReference>
<protein>
    <submittedName>
        <fullName evidence="1">Uncharacterized protein</fullName>
    </submittedName>
</protein>
<dbReference type="EMBL" id="BAABFT010000001">
    <property type="protein sequence ID" value="GAA4309209.1"/>
    <property type="molecule type" value="Genomic_DNA"/>
</dbReference>
<gene>
    <name evidence="1" type="ORF">GCM10023149_03410</name>
</gene>
<evidence type="ECO:0000313" key="1">
    <source>
        <dbReference type="EMBL" id="GAA4309209.1"/>
    </source>
</evidence>
<keyword evidence="2" id="KW-1185">Reference proteome</keyword>
<sequence length="201" mass="23631">MDVVELPFLLENKINKKIIFSVEGLSIEKLSGFNNPVNIPAENIAAIRYGTYLTRGYIFAIGRQYYIELKEYNDKVHRIKLNSVYGIKNKTYYRLWIDIFDKLWTYYFANILNYYIELVNIQQAFEIAGVMFTADGIILDKKHNIAWVDIAISNYRAYFMIYDRKNYRVNKSCSFANDWNAIVLQSLVKSIVEFYKSVSNA</sequence>
<comment type="caution">
    <text evidence="1">The sequence shown here is derived from an EMBL/GenBank/DDBJ whole genome shotgun (WGS) entry which is preliminary data.</text>
</comment>